<dbReference type="AlphaFoldDB" id="W2TXV0"/>
<organism evidence="1 2">
    <name type="scientific">Necator americanus</name>
    <name type="common">Human hookworm</name>
    <dbReference type="NCBI Taxonomy" id="51031"/>
    <lineage>
        <taxon>Eukaryota</taxon>
        <taxon>Metazoa</taxon>
        <taxon>Ecdysozoa</taxon>
        <taxon>Nematoda</taxon>
        <taxon>Chromadorea</taxon>
        <taxon>Rhabditida</taxon>
        <taxon>Rhabditina</taxon>
        <taxon>Rhabditomorpha</taxon>
        <taxon>Strongyloidea</taxon>
        <taxon>Ancylostomatidae</taxon>
        <taxon>Bunostominae</taxon>
        <taxon>Necator</taxon>
    </lineage>
</organism>
<evidence type="ECO:0000313" key="1">
    <source>
        <dbReference type="EMBL" id="ETN85842.1"/>
    </source>
</evidence>
<reference evidence="2" key="1">
    <citation type="journal article" date="2014" name="Nat. Genet.">
        <title>Genome of the human hookworm Necator americanus.</title>
        <authorList>
            <person name="Tang Y.T."/>
            <person name="Gao X."/>
            <person name="Rosa B.A."/>
            <person name="Abubucker S."/>
            <person name="Hallsworth-Pepin K."/>
            <person name="Martin J."/>
            <person name="Tyagi R."/>
            <person name="Heizer E."/>
            <person name="Zhang X."/>
            <person name="Bhonagiri-Palsikar V."/>
            <person name="Minx P."/>
            <person name="Warren W.C."/>
            <person name="Wang Q."/>
            <person name="Zhan B."/>
            <person name="Hotez P.J."/>
            <person name="Sternberg P.W."/>
            <person name="Dougall A."/>
            <person name="Gaze S.T."/>
            <person name="Mulvenna J."/>
            <person name="Sotillo J."/>
            <person name="Ranganathan S."/>
            <person name="Rabelo E.M."/>
            <person name="Wilson R.K."/>
            <person name="Felgner P.L."/>
            <person name="Bethony J."/>
            <person name="Hawdon J.M."/>
            <person name="Gasser R.B."/>
            <person name="Loukas A."/>
            <person name="Mitreva M."/>
        </authorList>
    </citation>
    <scope>NUCLEOTIDE SEQUENCE [LARGE SCALE GENOMIC DNA]</scope>
</reference>
<dbReference type="EMBL" id="KI657658">
    <property type="protein sequence ID" value="ETN85842.1"/>
    <property type="molecule type" value="Genomic_DNA"/>
</dbReference>
<sequence length="79" mass="9145">MAAELRSAPLLSESEEERKKIPLFMSLIDGGWQPRRQKASICHLIPNRICILLREMEHHVGRYVAKTTKNSAFLRNPEM</sequence>
<name>W2TXV0_NECAM</name>
<evidence type="ECO:0000313" key="2">
    <source>
        <dbReference type="Proteomes" id="UP000053676"/>
    </source>
</evidence>
<dbReference type="KEGG" id="nai:NECAME_16618"/>
<gene>
    <name evidence="1" type="ORF">NECAME_16618</name>
</gene>
<dbReference type="Proteomes" id="UP000053676">
    <property type="component" value="Unassembled WGS sequence"/>
</dbReference>
<accession>W2TXV0</accession>
<protein>
    <submittedName>
        <fullName evidence="1">Uncharacterized protein</fullName>
    </submittedName>
</protein>
<proteinExistence type="predicted"/>
<keyword evidence="2" id="KW-1185">Reference proteome</keyword>